<feature type="compositionally biased region" description="Low complexity" evidence="1">
    <location>
        <begin position="274"/>
        <end position="283"/>
    </location>
</feature>
<dbReference type="AlphaFoldDB" id="A0A8H7SFN9"/>
<comment type="caution">
    <text evidence="2">The sequence shown here is derived from an EMBL/GenBank/DDBJ whole genome shotgun (WGS) entry which is preliminary data.</text>
</comment>
<dbReference type="OrthoDB" id="2266521at2759"/>
<sequence>MLDPSQLSPLPNYSRRSDFTTTTSSNPAVTLTSDDFEFVVQEQEQHEEKMTNNHINQDPLFSRQQQDDIFLNDNIMIQKYHQQQQPTTLKVLFMGDSLSDKHKNNVLKKFSEALAFEVQRQPHFHPSFLSPTTAFINNNTRMDKEIPMTFNERKHHVIFLDTFESEPIDTYEDNGISVIEVDFTWSTTISSLLSDENTLLFQQQQQQHFLQAYINHYWKKLDLVVYFFSSHSMTNTSINRVNQEMIYLKQLSNDYNIPIWPILVHRPYERTGTSSSASSSRPSTNNTFRTASPNTPTPYSTAATTPIKRFRSPINNNYIPMMISDEVDPISLKQSFLEQLIQHEIQCVDLPGINPERPNFMGNNKNKKDEDIDMDNRTQQQLDIMTVDQFITIDKKELAQMLKRWHKSTKRARLASATLSSSSSLKTREHIIKKLGIIGSILGILLLLVSGITYNSNSNQNEWMVNNKKEQAAVEKVQLHPMWNIVNQETLRHLFLIQLPPSLQNNQNLDFSVLLLDHHGQLQEYPMEYKQQQGSYSVDVPSPCLLNDDHDYIASVFWYHPQQQQELENMAENIKKSENDNDMILIDRVALTVEACDRMMAIQSTFGANKMCKMDDDMTLSTIITYPHNVDDALKMLMTSIKALWTFLLHGLYKNIIEE</sequence>
<evidence type="ECO:0000313" key="2">
    <source>
        <dbReference type="EMBL" id="KAG2227277.1"/>
    </source>
</evidence>
<gene>
    <name evidence="2" type="ORF">INT45_008521</name>
</gene>
<accession>A0A8H7SFN9</accession>
<protein>
    <submittedName>
        <fullName evidence="2">Uncharacterized protein</fullName>
    </submittedName>
</protein>
<evidence type="ECO:0000256" key="1">
    <source>
        <dbReference type="SAM" id="MobiDB-lite"/>
    </source>
</evidence>
<feature type="region of interest" description="Disordered" evidence="1">
    <location>
        <begin position="271"/>
        <end position="303"/>
    </location>
</feature>
<evidence type="ECO:0000313" key="3">
    <source>
        <dbReference type="Proteomes" id="UP000646827"/>
    </source>
</evidence>
<keyword evidence="3" id="KW-1185">Reference proteome</keyword>
<name>A0A8H7SFN9_9FUNG</name>
<reference evidence="2 3" key="1">
    <citation type="submission" date="2020-12" db="EMBL/GenBank/DDBJ databases">
        <title>Metabolic potential, ecology and presence of endohyphal bacteria is reflected in genomic diversity of Mucoromycotina.</title>
        <authorList>
            <person name="Muszewska A."/>
            <person name="Okrasinska A."/>
            <person name="Steczkiewicz K."/>
            <person name="Drgas O."/>
            <person name="Orlowska M."/>
            <person name="Perlinska-Lenart U."/>
            <person name="Aleksandrzak-Piekarczyk T."/>
            <person name="Szatraj K."/>
            <person name="Zielenkiewicz U."/>
            <person name="Pilsyk S."/>
            <person name="Malc E."/>
            <person name="Mieczkowski P."/>
            <person name="Kruszewska J.S."/>
            <person name="Biernat P."/>
            <person name="Pawlowska J."/>
        </authorList>
    </citation>
    <scope>NUCLEOTIDE SEQUENCE [LARGE SCALE GENOMIC DNA]</scope>
    <source>
        <strain evidence="2 3">CBS 142.35</strain>
    </source>
</reference>
<dbReference type="EMBL" id="JAEPRB010000009">
    <property type="protein sequence ID" value="KAG2227277.1"/>
    <property type="molecule type" value="Genomic_DNA"/>
</dbReference>
<feature type="compositionally biased region" description="Polar residues" evidence="1">
    <location>
        <begin position="1"/>
        <end position="11"/>
    </location>
</feature>
<feature type="compositionally biased region" description="Low complexity" evidence="1">
    <location>
        <begin position="290"/>
        <end position="303"/>
    </location>
</feature>
<dbReference type="Proteomes" id="UP000646827">
    <property type="component" value="Unassembled WGS sequence"/>
</dbReference>
<feature type="region of interest" description="Disordered" evidence="1">
    <location>
        <begin position="1"/>
        <end position="27"/>
    </location>
</feature>
<organism evidence="2 3">
    <name type="scientific">Circinella minor</name>
    <dbReference type="NCBI Taxonomy" id="1195481"/>
    <lineage>
        <taxon>Eukaryota</taxon>
        <taxon>Fungi</taxon>
        <taxon>Fungi incertae sedis</taxon>
        <taxon>Mucoromycota</taxon>
        <taxon>Mucoromycotina</taxon>
        <taxon>Mucoromycetes</taxon>
        <taxon>Mucorales</taxon>
        <taxon>Lichtheimiaceae</taxon>
        <taxon>Circinella</taxon>
    </lineage>
</organism>
<feature type="region of interest" description="Disordered" evidence="1">
    <location>
        <begin position="352"/>
        <end position="371"/>
    </location>
</feature>
<proteinExistence type="predicted"/>